<feature type="region of interest" description="Disordered" evidence="2">
    <location>
        <begin position="378"/>
        <end position="408"/>
    </location>
</feature>
<evidence type="ECO:0000256" key="1">
    <source>
        <dbReference type="ARBA" id="ARBA00007473"/>
    </source>
</evidence>
<comment type="similarity">
    <text evidence="1">Belongs to the KRI1 family.</text>
</comment>
<dbReference type="AlphaFoldDB" id="A0AAD3RXV3"/>
<name>A0AAD3RXV3_NEPGR</name>
<feature type="compositionally biased region" description="Acidic residues" evidence="2">
    <location>
        <begin position="444"/>
        <end position="459"/>
    </location>
</feature>
<protein>
    <recommendedName>
        <fullName evidence="3">Kri1-like C-terminal domain-containing protein</fullName>
    </recommendedName>
</protein>
<dbReference type="InterPro" id="IPR024626">
    <property type="entry name" value="Kri1-like_C"/>
</dbReference>
<sequence length="639" mass="74960">MAIDLFDNSSGDDEEISKIEINEDFARRYEHNKKREDLHRLEEMKKKGLIGNSSSESESESSYDDDSDDMNSKRKEIEFFDALLKVRKKDPILKEKDAKLFASDSSEDEERIRSEGRGRKREKEKMAKYLKDVTAQHLLEEGPEFEEVKEDVKKVKSYAEEQEDLRQAFLDAVAEAEIDDGDGGEFLREKAKENKEEEEEKNEEVKKRLDEYFGEDDKLDEKEMFLKDFFKNKMWIDTDKGKEMMEEDVVDFSDEEEELEKQEDYEREYNFRFEENAGDRVLGHSRSVQGSVRKKENARKRQRQSKEERIALAELERKEEVKRLKNVKKKEIAEKLNRIREVAGLDQDRVIPLTADDLEEEFDPDDYDKKMKAAFGEDYYEADDADPEFGSDRDDHGSNLHKPNFDEEDELLGLPKGWDVLKPGDGFSAEREKYLESKVKNEANEEAEAGEGGWEDEEQSKEGKRKRKRKLSLKEKVALEKDLDELYKLDYEDTIGDLKTRFKYKTVRTRRYGLNAAELLTMDDKELNQYVSLKKLAPYSEKEWKVPRIKRYQMLLQAKMAEQINRKKQRKTYEGSIHTKETGTVEDGKAQDKQPSDNSGGGMSRRAKRRCRQAELKISKSRLIAYGKLPTTSKRKSKR</sequence>
<dbReference type="PANTHER" id="PTHR14490:SF5">
    <property type="entry name" value="PROTEIN KRI1 HOMOLOG"/>
    <property type="match status" value="1"/>
</dbReference>
<feature type="region of interest" description="Disordered" evidence="2">
    <location>
        <begin position="282"/>
        <end position="309"/>
    </location>
</feature>
<feature type="region of interest" description="Disordered" evidence="2">
    <location>
        <begin position="563"/>
        <end position="616"/>
    </location>
</feature>
<gene>
    <name evidence="4" type="ORF">Nepgr_001782</name>
</gene>
<proteinExistence type="inferred from homology"/>
<feature type="region of interest" description="Disordered" evidence="2">
    <location>
        <begin position="32"/>
        <end position="71"/>
    </location>
</feature>
<feature type="domain" description="Kri1-like C-terminal" evidence="3">
    <location>
        <begin position="479"/>
        <end position="558"/>
    </location>
</feature>
<feature type="compositionally biased region" description="Basic and acidic residues" evidence="2">
    <location>
        <begin position="571"/>
        <end position="595"/>
    </location>
</feature>
<feature type="region of interest" description="Disordered" evidence="2">
    <location>
        <begin position="181"/>
        <end position="205"/>
    </location>
</feature>
<dbReference type="GO" id="GO:0005730">
    <property type="term" value="C:nucleolus"/>
    <property type="evidence" value="ECO:0007669"/>
    <property type="project" value="TreeGrafter"/>
</dbReference>
<accession>A0AAD3RXV3</accession>
<dbReference type="InterPro" id="IPR018034">
    <property type="entry name" value="Kri1"/>
</dbReference>
<evidence type="ECO:0000259" key="3">
    <source>
        <dbReference type="Pfam" id="PF12936"/>
    </source>
</evidence>
<dbReference type="Pfam" id="PF12936">
    <property type="entry name" value="Kri1_C"/>
    <property type="match status" value="1"/>
</dbReference>
<feature type="compositionally biased region" description="Basic and acidic residues" evidence="2">
    <location>
        <begin position="185"/>
        <end position="195"/>
    </location>
</feature>
<feature type="compositionally biased region" description="Basic and acidic residues" evidence="2">
    <location>
        <begin position="32"/>
        <end position="46"/>
    </location>
</feature>
<evidence type="ECO:0000313" key="4">
    <source>
        <dbReference type="EMBL" id="GMG99942.1"/>
    </source>
</evidence>
<reference evidence="4" key="1">
    <citation type="submission" date="2023-05" db="EMBL/GenBank/DDBJ databases">
        <title>Nepenthes gracilis genome sequencing.</title>
        <authorList>
            <person name="Fukushima K."/>
        </authorList>
    </citation>
    <scope>NUCLEOTIDE SEQUENCE</scope>
    <source>
        <strain evidence="4">SING2019-196</strain>
    </source>
</reference>
<comment type="caution">
    <text evidence="4">The sequence shown here is derived from an EMBL/GenBank/DDBJ whole genome shotgun (WGS) entry which is preliminary data.</text>
</comment>
<dbReference type="GO" id="GO:0000447">
    <property type="term" value="P:endonucleolytic cleavage in ITS1 to separate SSU-rRNA from 5.8S rRNA and LSU-rRNA from tricistronic rRNA transcript (SSU-rRNA, 5.8S rRNA, LSU-rRNA)"/>
    <property type="evidence" value="ECO:0007669"/>
    <property type="project" value="TreeGrafter"/>
</dbReference>
<dbReference type="EMBL" id="BSYO01000001">
    <property type="protein sequence ID" value="GMG99942.1"/>
    <property type="molecule type" value="Genomic_DNA"/>
</dbReference>
<keyword evidence="5" id="KW-1185">Reference proteome</keyword>
<feature type="region of interest" description="Disordered" evidence="2">
    <location>
        <begin position="101"/>
        <end position="125"/>
    </location>
</feature>
<organism evidence="4 5">
    <name type="scientific">Nepenthes gracilis</name>
    <name type="common">Slender pitcher plant</name>
    <dbReference type="NCBI Taxonomy" id="150966"/>
    <lineage>
        <taxon>Eukaryota</taxon>
        <taxon>Viridiplantae</taxon>
        <taxon>Streptophyta</taxon>
        <taxon>Embryophyta</taxon>
        <taxon>Tracheophyta</taxon>
        <taxon>Spermatophyta</taxon>
        <taxon>Magnoliopsida</taxon>
        <taxon>eudicotyledons</taxon>
        <taxon>Gunneridae</taxon>
        <taxon>Pentapetalae</taxon>
        <taxon>Caryophyllales</taxon>
        <taxon>Nepenthaceae</taxon>
        <taxon>Nepenthes</taxon>
    </lineage>
</organism>
<feature type="compositionally biased region" description="Acidic residues" evidence="2">
    <location>
        <begin position="57"/>
        <end position="69"/>
    </location>
</feature>
<dbReference type="Proteomes" id="UP001279734">
    <property type="component" value="Unassembled WGS sequence"/>
</dbReference>
<feature type="compositionally biased region" description="Basic and acidic residues" evidence="2">
    <location>
        <begin position="110"/>
        <end position="125"/>
    </location>
</feature>
<evidence type="ECO:0000256" key="2">
    <source>
        <dbReference type="SAM" id="MobiDB-lite"/>
    </source>
</evidence>
<feature type="region of interest" description="Disordered" evidence="2">
    <location>
        <begin position="437"/>
        <end position="471"/>
    </location>
</feature>
<evidence type="ECO:0000313" key="5">
    <source>
        <dbReference type="Proteomes" id="UP001279734"/>
    </source>
</evidence>
<dbReference type="PANTHER" id="PTHR14490">
    <property type="entry name" value="ZINC FINGER, ZZ TYPE"/>
    <property type="match status" value="1"/>
</dbReference>
<feature type="compositionally biased region" description="Acidic residues" evidence="2">
    <location>
        <begin position="378"/>
        <end position="389"/>
    </location>
</feature>
<dbReference type="Pfam" id="PF05178">
    <property type="entry name" value="Kri1"/>
    <property type="match status" value="1"/>
</dbReference>
<dbReference type="GO" id="GO:0030686">
    <property type="term" value="C:90S preribosome"/>
    <property type="evidence" value="ECO:0007669"/>
    <property type="project" value="TreeGrafter"/>
</dbReference>